<dbReference type="NCBIfam" id="TIGR03696">
    <property type="entry name" value="Rhs_assc_core"/>
    <property type="match status" value="1"/>
</dbReference>
<dbReference type="Gene3D" id="2.180.10.10">
    <property type="entry name" value="RHS repeat-associated core"/>
    <property type="match status" value="3"/>
</dbReference>
<dbReference type="SUPFAM" id="SSF140453">
    <property type="entry name" value="EsxAB dimer-like"/>
    <property type="match status" value="1"/>
</dbReference>
<dbReference type="PANTHER" id="PTHR32305:SF15">
    <property type="entry name" value="PROTEIN RHSA-RELATED"/>
    <property type="match status" value="1"/>
</dbReference>
<dbReference type="Pfam" id="PF14410">
    <property type="entry name" value="GH-E"/>
    <property type="match status" value="1"/>
</dbReference>
<feature type="compositionally biased region" description="Low complexity" evidence="2">
    <location>
        <begin position="259"/>
        <end position="275"/>
    </location>
</feature>
<dbReference type="RefSeq" id="WP_166055301.1">
    <property type="nucleotide sequence ID" value="NZ_JAAMPJ010000019.1"/>
</dbReference>
<evidence type="ECO:0000259" key="5">
    <source>
        <dbReference type="Pfam" id="PF25023"/>
    </source>
</evidence>
<dbReference type="EMBL" id="JAAMPJ010000019">
    <property type="protein sequence ID" value="NGY65997.1"/>
    <property type="molecule type" value="Genomic_DNA"/>
</dbReference>
<evidence type="ECO:0000256" key="2">
    <source>
        <dbReference type="SAM" id="MobiDB-lite"/>
    </source>
</evidence>
<keyword evidence="1" id="KW-0677">Repeat</keyword>
<dbReference type="InterPro" id="IPR056823">
    <property type="entry name" value="TEN-like_YD-shell"/>
</dbReference>
<evidence type="ECO:0000256" key="1">
    <source>
        <dbReference type="ARBA" id="ARBA00022737"/>
    </source>
</evidence>
<keyword evidence="7" id="KW-1185">Reference proteome</keyword>
<dbReference type="InterPro" id="IPR026835">
    <property type="entry name" value="YqcG_C"/>
</dbReference>
<dbReference type="PANTHER" id="PTHR32305">
    <property type="match status" value="1"/>
</dbReference>
<feature type="compositionally biased region" description="Low complexity" evidence="2">
    <location>
        <begin position="307"/>
        <end position="325"/>
    </location>
</feature>
<feature type="domain" description="Toxin YqcG C-terminal" evidence="3">
    <location>
        <begin position="1480"/>
        <end position="1530"/>
    </location>
</feature>
<dbReference type="InterPro" id="IPR038332">
    <property type="entry name" value="PPE_sf"/>
</dbReference>
<evidence type="ECO:0000313" key="6">
    <source>
        <dbReference type="EMBL" id="NGY65997.1"/>
    </source>
</evidence>
<reference evidence="6 7" key="1">
    <citation type="submission" date="2020-03" db="EMBL/GenBank/DDBJ databases">
        <title>Isolation and identification of active actinomycetes.</title>
        <authorList>
            <person name="Sun X."/>
        </authorList>
    </citation>
    <scope>NUCLEOTIDE SEQUENCE [LARGE SCALE GENOMIC DNA]</scope>
    <source>
        <strain evidence="6 7">NEAU-D13</strain>
    </source>
</reference>
<organism evidence="6 7">
    <name type="scientific">Lentzea alba</name>
    <dbReference type="NCBI Taxonomy" id="2714351"/>
    <lineage>
        <taxon>Bacteria</taxon>
        <taxon>Bacillati</taxon>
        <taxon>Actinomycetota</taxon>
        <taxon>Actinomycetes</taxon>
        <taxon>Pseudonocardiales</taxon>
        <taxon>Pseudonocardiaceae</taxon>
        <taxon>Lentzea</taxon>
    </lineage>
</organism>
<name>A0A7C9W799_9PSEU</name>
<dbReference type="InterPro" id="IPR050708">
    <property type="entry name" value="T6SS_VgrG/RHS"/>
</dbReference>
<dbReference type="Pfam" id="PF05593">
    <property type="entry name" value="RHS_repeat"/>
    <property type="match status" value="3"/>
</dbReference>
<dbReference type="InterPro" id="IPR045351">
    <property type="entry name" value="DUF6531"/>
</dbReference>
<dbReference type="Gene3D" id="1.20.1260.20">
    <property type="entry name" value="PPE superfamily"/>
    <property type="match status" value="1"/>
</dbReference>
<sequence length="1552" mass="169357">MSEGPGLVAQPKSDTTATTGFGILESAEGLATGVSSGDWVAAGLGGVGVGLEVLSMVVDPIGTLASAGVSWLIEHVQPLKEALDWLAGDPPVIRSFSETWGNVSAEVARIAQEMGNEAKNGTAGWTGASADAYRAHTAEVSDAIAGAGALADGISAGVMIMGEVVAFVRETVRDIVAELIGRLIAWALEAVCTLGLATPVIVGQAVTAISRVVKKIGDLIRNLIKTIGNVAPRIRKIIDKLDEIMQKLAKLMRKGGDGTTSPSGATTPSGASTPTKPRGGDGTTSPSSADGPSTHPSSVDAPPGKASDGTSPSSSSSPNGRSDTSPPGGRTDPASAPKGDNPPPRNADNGGQRSEGNGGCDGRGGDPVDTVSGQMIMSSVDLELPGLLPLVVSRSYASDYRDGRLFGPGWSSTLDQRLELTDDGVRFYGDDAQVLSYPRPQDEPVLPLFGARWPLTWDRATDTYLIEDPDSGWVRHFAAVTPQARPITALTGRDGHQITYTRDPSGQPVSIRHSGGYYVAVDIVEGPEGTRLGSLRLIDQQGQGVRVVAYQYDQLGRLTGVVNSTGVPYRYSYDAADRITSWTDRNGFSYSYEYRPDGRVSRGWNADGYLDATFDYDLGNRVTAVTDSLGHRTEYHYDEHNHITAVVDQNGNAERPEFDRYHQLVSFTDKNGNTTRYERDEHGEPVRVTYPDGAVVSYTYDPRWRLPISVTQSNGAVWRHTYDDAGHLVSTVDPMGAVVTNELDDRGHLAASVDADGARWTYTSDDAGRPTSITTPLGETTRFRHNGFGRVVEAVDARGRVTRYGWSVEGQPIWQVSWNGDREERFYDPEGNMVRSRSASGAVTTFEHGPFNTLLARTGQDGIRYTFRHDTELRLTGVTNPAGETWTYRYDPAGNLVGERDFTGRTLDYRVDAMGNLVARSEGGGPAVELVRDVRGRVLAQSAAGTRTDFEYGDGGWLRRVGDGVTEVTFERDLLGRPLAESVNGQTVRNEYDLAGRRVRRVSPSGVEASWRYDELRRETELVGTAGTVAFEYQAGQEVLRRLGENATLTQTYDARERLAGQALFSSTAVPGQVRAVQQRTFRYRADGQVTAIDDRLRGDRVYELTSGGRVTGVRATTWAERYAYDALGNLVAAQTGPSTEDSVEVDGPRTVNGVMLRAAGRTSYDYDAAGRVVREVRRTLSGQRRVREYEWNALNQLVAVTTPEGTRWRYVYDPFGRRIAKHRLGADGAVVEETTFAWDGMLLAEERRTVDGTTTATSWEYRPGRAEPVTQTTRSWLADAPAEIIDTRFHAIVADLIGTPTELVDAAGQVVWYRTNGLWGNTIAVSTSDGTSCPLRFPGQYHDVETGLHYNVHRYYDPHTARYLSPDPLGLPPSPNHYTYVANPLAVSDPLGLAGYRGDRGQWARDPDLPPPDHVHNRGTEYPRDYWQSTHDHMATHWTVEGRAARGVPVDANGARIPHDQLNWVNRRNEPIDYYAPDGRRNLTYEHVPPVVQHWIEEGHNQTAAEREAWYNNTDDMEAMGRSENSSGGGQETRRYAHATPGPRHPCNLDH</sequence>
<evidence type="ECO:0000259" key="3">
    <source>
        <dbReference type="Pfam" id="PF14410"/>
    </source>
</evidence>
<feature type="domain" description="DUF6531" evidence="4">
    <location>
        <begin position="365"/>
        <end position="437"/>
    </location>
</feature>
<feature type="region of interest" description="Disordered" evidence="2">
    <location>
        <begin position="1519"/>
        <end position="1552"/>
    </location>
</feature>
<feature type="region of interest" description="Disordered" evidence="2">
    <location>
        <begin position="252"/>
        <end position="372"/>
    </location>
</feature>
<feature type="domain" description="Teneurin-like YD-shell" evidence="5">
    <location>
        <begin position="817"/>
        <end position="1223"/>
    </location>
</feature>
<dbReference type="NCBIfam" id="TIGR01643">
    <property type="entry name" value="YD_repeat_2x"/>
    <property type="match status" value="8"/>
</dbReference>
<dbReference type="Pfam" id="PF20148">
    <property type="entry name" value="DUF6531"/>
    <property type="match status" value="1"/>
</dbReference>
<evidence type="ECO:0000313" key="7">
    <source>
        <dbReference type="Proteomes" id="UP000481360"/>
    </source>
</evidence>
<feature type="compositionally biased region" description="Polar residues" evidence="2">
    <location>
        <begin position="283"/>
        <end position="297"/>
    </location>
</feature>
<accession>A0A7C9W799</accession>
<dbReference type="InterPro" id="IPR031325">
    <property type="entry name" value="RHS_repeat"/>
</dbReference>
<dbReference type="InterPro" id="IPR006530">
    <property type="entry name" value="YD"/>
</dbReference>
<dbReference type="InterPro" id="IPR022385">
    <property type="entry name" value="Rhs_assc_core"/>
</dbReference>
<gene>
    <name evidence="6" type="ORF">G7043_44640</name>
</gene>
<dbReference type="Proteomes" id="UP000481360">
    <property type="component" value="Unassembled WGS sequence"/>
</dbReference>
<dbReference type="InterPro" id="IPR036689">
    <property type="entry name" value="ESAT-6-like_sf"/>
</dbReference>
<dbReference type="PRINTS" id="PR00394">
    <property type="entry name" value="RHSPROTEIN"/>
</dbReference>
<dbReference type="Pfam" id="PF25023">
    <property type="entry name" value="TEN_YD-shell"/>
    <property type="match status" value="1"/>
</dbReference>
<comment type="caution">
    <text evidence="6">The sequence shown here is derived from an EMBL/GenBank/DDBJ whole genome shotgun (WGS) entry which is preliminary data.</text>
</comment>
<protein>
    <submittedName>
        <fullName evidence="6">Type IV secretion protein Rhs</fullName>
    </submittedName>
</protein>
<proteinExistence type="predicted"/>
<evidence type="ECO:0000259" key="4">
    <source>
        <dbReference type="Pfam" id="PF20148"/>
    </source>
</evidence>